<evidence type="ECO:0000256" key="1">
    <source>
        <dbReference type="ARBA" id="ARBA00022553"/>
    </source>
</evidence>
<organism evidence="4 5">
    <name type="scientific">Iningainema tapete BLCC-T55</name>
    <dbReference type="NCBI Taxonomy" id="2748662"/>
    <lineage>
        <taxon>Bacteria</taxon>
        <taxon>Bacillati</taxon>
        <taxon>Cyanobacteriota</taxon>
        <taxon>Cyanophyceae</taxon>
        <taxon>Nostocales</taxon>
        <taxon>Scytonemataceae</taxon>
        <taxon>Iningainema tapete</taxon>
    </lineage>
</organism>
<dbReference type="AlphaFoldDB" id="A0A8J6XNR1"/>
<reference evidence="4" key="1">
    <citation type="submission" date="2020-09" db="EMBL/GenBank/DDBJ databases">
        <title>Iningainema tapete sp. nov. (Scytonemataceae, Cyanobacteria) from greenhouses in central Florida (USA) produces two types of nodularin with biosynthetic potential for microcystin-LR and anabaenopeptins.</title>
        <authorList>
            <person name="Berthold D.E."/>
            <person name="Lefler F.W."/>
            <person name="Huang I.-S."/>
            <person name="Abdulla H."/>
            <person name="Zimba P.V."/>
            <person name="Laughinghouse H.D. IV."/>
        </authorList>
    </citation>
    <scope>NUCLEOTIDE SEQUENCE</scope>
    <source>
        <strain evidence="4">BLCCT55</strain>
    </source>
</reference>
<feature type="domain" description="Response regulatory" evidence="3">
    <location>
        <begin position="5"/>
        <end position="122"/>
    </location>
</feature>
<dbReference type="PANTHER" id="PTHR44591:SF22">
    <property type="entry name" value="CHEY SUBFAMILY"/>
    <property type="match status" value="1"/>
</dbReference>
<dbReference type="Gene3D" id="3.40.50.2300">
    <property type="match status" value="1"/>
</dbReference>
<dbReference type="PANTHER" id="PTHR44591">
    <property type="entry name" value="STRESS RESPONSE REGULATOR PROTEIN 1"/>
    <property type="match status" value="1"/>
</dbReference>
<dbReference type="Pfam" id="PF00072">
    <property type="entry name" value="Response_reg"/>
    <property type="match status" value="1"/>
</dbReference>
<accession>A0A8J6XNR1</accession>
<feature type="modified residue" description="4-aspartylphosphate" evidence="2">
    <location>
        <position position="55"/>
    </location>
</feature>
<gene>
    <name evidence="4" type="ORF">ICL16_17475</name>
</gene>
<dbReference type="EMBL" id="JACXAE010000060">
    <property type="protein sequence ID" value="MBD2773812.1"/>
    <property type="molecule type" value="Genomic_DNA"/>
</dbReference>
<comment type="caution">
    <text evidence="4">The sequence shown here is derived from an EMBL/GenBank/DDBJ whole genome shotgun (WGS) entry which is preliminary data.</text>
</comment>
<evidence type="ECO:0000259" key="3">
    <source>
        <dbReference type="PROSITE" id="PS50110"/>
    </source>
</evidence>
<keyword evidence="1 2" id="KW-0597">Phosphoprotein</keyword>
<dbReference type="SMART" id="SM00448">
    <property type="entry name" value="REC"/>
    <property type="match status" value="1"/>
</dbReference>
<dbReference type="GO" id="GO:0000160">
    <property type="term" value="P:phosphorelay signal transduction system"/>
    <property type="evidence" value="ECO:0007669"/>
    <property type="project" value="InterPro"/>
</dbReference>
<dbReference type="RefSeq" id="WP_190830030.1">
    <property type="nucleotide sequence ID" value="NZ_CAWPPI010000060.1"/>
</dbReference>
<dbReference type="Proteomes" id="UP000629098">
    <property type="component" value="Unassembled WGS sequence"/>
</dbReference>
<evidence type="ECO:0000256" key="2">
    <source>
        <dbReference type="PROSITE-ProRule" id="PRU00169"/>
    </source>
</evidence>
<dbReference type="SUPFAM" id="SSF52172">
    <property type="entry name" value="CheY-like"/>
    <property type="match status" value="1"/>
</dbReference>
<keyword evidence="5" id="KW-1185">Reference proteome</keyword>
<dbReference type="InterPro" id="IPR011006">
    <property type="entry name" value="CheY-like_superfamily"/>
</dbReference>
<dbReference type="InterPro" id="IPR001789">
    <property type="entry name" value="Sig_transdc_resp-reg_receiver"/>
</dbReference>
<name>A0A8J6XNR1_9CYAN</name>
<protein>
    <submittedName>
        <fullName evidence="4">Response regulator</fullName>
    </submittedName>
</protein>
<evidence type="ECO:0000313" key="4">
    <source>
        <dbReference type="EMBL" id="MBD2773812.1"/>
    </source>
</evidence>
<dbReference type="PROSITE" id="PS50110">
    <property type="entry name" value="RESPONSE_REGULATORY"/>
    <property type="match status" value="1"/>
</dbReference>
<dbReference type="InterPro" id="IPR050595">
    <property type="entry name" value="Bact_response_regulator"/>
</dbReference>
<proteinExistence type="predicted"/>
<evidence type="ECO:0000313" key="5">
    <source>
        <dbReference type="Proteomes" id="UP000629098"/>
    </source>
</evidence>
<dbReference type="CDD" id="cd17552">
    <property type="entry name" value="REC_RR468-like"/>
    <property type="match status" value="1"/>
</dbReference>
<sequence>MAVKRILVIDNEEYIREVAQICLETVAGWKVLTAADGKTGLILAQSEQPDAILLDVMMPEMDGPTTFQHLQANAATQHIPVILLTAKVQASDRRRYTSLGMKAAIAKPFDPLQLANLVAEALGWNL</sequence>